<dbReference type="Proteomes" id="UP000031512">
    <property type="component" value="Unassembled WGS sequence"/>
</dbReference>
<dbReference type="AlphaFoldDB" id="L1LEH8"/>
<feature type="transmembrane region" description="Helical" evidence="1">
    <location>
        <begin position="159"/>
        <end position="182"/>
    </location>
</feature>
<accession>L1LEH8</accession>
<dbReference type="VEuPathDB" id="PiroplasmaDB:BEWA_038600"/>
<keyword evidence="1" id="KW-1133">Transmembrane helix</keyword>
<dbReference type="eggNOG" id="ENOG502SD4W">
    <property type="taxonomic scope" value="Eukaryota"/>
</dbReference>
<dbReference type="EMBL" id="ACOU01000002">
    <property type="protein sequence ID" value="EKX73822.1"/>
    <property type="molecule type" value="Genomic_DNA"/>
</dbReference>
<sequence length="188" mass="21987">MGETWQDALYRRYGYKSQGIVIPKPPERDKEHECDDERLRKLLPERYFGKSAFGWSDSASDASQRKRAGLVLVAISLAVMGFVGYMSFHCYKASCNDCLEHLEKYSNKSGAGHVTKIVGEHLPRKLVLYLENMNRVECHCSVCIYNFFWNAETHFEKCYYSLLVFNTFLAFLMARVVWWLAFIRFKHL</sequence>
<name>L1LEH8_THEEQ</name>
<reference evidence="2 3" key="1">
    <citation type="journal article" date="2012" name="BMC Genomics">
        <title>Comparative genomic analysis and phylogenetic position of Theileria equi.</title>
        <authorList>
            <person name="Kappmeyer L.S."/>
            <person name="Thiagarajan M."/>
            <person name="Herndon D.R."/>
            <person name="Ramsay J.D."/>
            <person name="Caler E."/>
            <person name="Djikeng A."/>
            <person name="Gillespie J.J."/>
            <person name="Lau A.O."/>
            <person name="Roalson E.H."/>
            <person name="Silva J.C."/>
            <person name="Silva M.G."/>
            <person name="Suarez C.E."/>
            <person name="Ueti M.W."/>
            <person name="Nene V.M."/>
            <person name="Mealey R.H."/>
            <person name="Knowles D.P."/>
            <person name="Brayton K.A."/>
        </authorList>
    </citation>
    <scope>NUCLEOTIDE SEQUENCE [LARGE SCALE GENOMIC DNA]</scope>
    <source>
        <strain evidence="2 3">WA</strain>
    </source>
</reference>
<gene>
    <name evidence="2" type="ORF">BEWA_038600</name>
</gene>
<keyword evidence="1" id="KW-0472">Membrane</keyword>
<dbReference type="KEGG" id="beq:BEWA_038600"/>
<dbReference type="RefSeq" id="XP_004833274.1">
    <property type="nucleotide sequence ID" value="XM_004833217.1"/>
</dbReference>
<keyword evidence="1" id="KW-0812">Transmembrane</keyword>
<comment type="caution">
    <text evidence="2">The sequence shown here is derived from an EMBL/GenBank/DDBJ whole genome shotgun (WGS) entry which is preliminary data.</text>
</comment>
<organism evidence="2 3">
    <name type="scientific">Theileria equi strain WA</name>
    <dbReference type="NCBI Taxonomy" id="1537102"/>
    <lineage>
        <taxon>Eukaryota</taxon>
        <taxon>Sar</taxon>
        <taxon>Alveolata</taxon>
        <taxon>Apicomplexa</taxon>
        <taxon>Aconoidasida</taxon>
        <taxon>Piroplasmida</taxon>
        <taxon>Theileriidae</taxon>
        <taxon>Theileria</taxon>
    </lineage>
</organism>
<evidence type="ECO:0000256" key="1">
    <source>
        <dbReference type="SAM" id="Phobius"/>
    </source>
</evidence>
<dbReference type="OrthoDB" id="363363at2759"/>
<feature type="transmembrane region" description="Helical" evidence="1">
    <location>
        <begin position="68"/>
        <end position="88"/>
    </location>
</feature>
<proteinExistence type="predicted"/>
<keyword evidence="3" id="KW-1185">Reference proteome</keyword>
<dbReference type="STRING" id="1537102.L1LEH8"/>
<dbReference type="GeneID" id="15803186"/>
<evidence type="ECO:0000313" key="3">
    <source>
        <dbReference type="Proteomes" id="UP000031512"/>
    </source>
</evidence>
<evidence type="ECO:0000313" key="2">
    <source>
        <dbReference type="EMBL" id="EKX73822.1"/>
    </source>
</evidence>
<protein>
    <submittedName>
        <fullName evidence="2">Membrane protein, putative</fullName>
    </submittedName>
</protein>